<evidence type="ECO:0000313" key="2">
    <source>
        <dbReference type="Proteomes" id="UP000034826"/>
    </source>
</evidence>
<dbReference type="AlphaFoldDB" id="A0A0G1LCH6"/>
<name>A0A0G1LCH6_9BACT</name>
<sequence>MACRPRCLLRRHRVSYNIIMQSNPSEYQGATEIDKSKEPEIELSEKIDLFINVVENSDLSKSEKENLLIDDSGIAVLLGMKPVFLADATTWNYNLQIDPAIKIIEDYRSQYLKNPIAQELLENIVVIPGTGYYHVRETKNILKVYRNYFGFSEVDIDKMTTEELSSFVAEGIKSKSDEIKRAILLGYPAGSGKNFDTRIDAIGKINKYFWGVGKDGAEADGWNDHDIDIVDKAYIQAGEKKYAYVDILECLKKYQDKIGLTDDEMQAFSSTNGFKAFGYAFWNIPHPQNELTLSSTPFLKTGLHELVVGSRRHSESGMYPLVVV</sequence>
<reference evidence="1 2" key="1">
    <citation type="journal article" date="2015" name="Nature">
        <title>rRNA introns, odd ribosomes, and small enigmatic genomes across a large radiation of phyla.</title>
        <authorList>
            <person name="Brown C.T."/>
            <person name="Hug L.A."/>
            <person name="Thomas B.C."/>
            <person name="Sharon I."/>
            <person name="Castelle C.J."/>
            <person name="Singh A."/>
            <person name="Wilkins M.J."/>
            <person name="Williams K.H."/>
            <person name="Banfield J.F."/>
        </authorList>
    </citation>
    <scope>NUCLEOTIDE SEQUENCE [LARGE SCALE GENOMIC DNA]</scope>
</reference>
<protein>
    <submittedName>
        <fullName evidence="1">Uncharacterized protein</fullName>
    </submittedName>
</protein>
<gene>
    <name evidence="1" type="ORF">UW60_C0024G0011</name>
</gene>
<dbReference type="EMBL" id="LCIY01000024">
    <property type="protein sequence ID" value="KKT66407.1"/>
    <property type="molecule type" value="Genomic_DNA"/>
</dbReference>
<evidence type="ECO:0000313" key="1">
    <source>
        <dbReference type="EMBL" id="KKT66407.1"/>
    </source>
</evidence>
<accession>A0A0G1LCH6</accession>
<comment type="caution">
    <text evidence="1">The sequence shown here is derived from an EMBL/GenBank/DDBJ whole genome shotgun (WGS) entry which is preliminary data.</text>
</comment>
<feature type="non-terminal residue" evidence="1">
    <location>
        <position position="324"/>
    </location>
</feature>
<proteinExistence type="predicted"/>
<dbReference type="Proteomes" id="UP000034826">
    <property type="component" value="Unassembled WGS sequence"/>
</dbReference>
<organism evidence="1 2">
    <name type="scientific">Candidatus Woesebacteria bacterium GW2011_GWA2_44_33</name>
    <dbReference type="NCBI Taxonomy" id="1618564"/>
    <lineage>
        <taxon>Bacteria</taxon>
        <taxon>Candidatus Woeseibacteriota</taxon>
    </lineage>
</organism>